<reference evidence="1" key="2">
    <citation type="journal article" date="2021" name="Microbiol. Resour. Announc.">
        <title>Complete Genome Sequences of Three Human Oral Treponema parvum Isolates.</title>
        <authorList>
            <person name="Zeng H."/>
            <person name="Watt R.M."/>
        </authorList>
    </citation>
    <scope>NUCLEOTIDE SEQUENCE</scope>
    <source>
        <strain evidence="1">ATCC 700773</strain>
    </source>
</reference>
<gene>
    <name evidence="1" type="ORF">HRI96_01775</name>
</gene>
<dbReference type="AlphaFoldDB" id="A0A975EXY0"/>
<evidence type="ECO:0000313" key="2">
    <source>
        <dbReference type="Proteomes" id="UP000671995"/>
    </source>
</evidence>
<dbReference type="Pfam" id="PF06296">
    <property type="entry name" value="RelE"/>
    <property type="match status" value="1"/>
</dbReference>
<accession>A0A975EXY0</accession>
<dbReference type="EMBL" id="CP054257">
    <property type="protein sequence ID" value="QTQ11029.1"/>
    <property type="molecule type" value="Genomic_DNA"/>
</dbReference>
<protein>
    <submittedName>
        <fullName evidence="1">Type II toxin-antitoxin system RelE/ParE family toxin</fullName>
    </submittedName>
</protein>
<proteinExistence type="predicted"/>
<sequence>MQREFIETPSFTKRWFALGFNDNDLAELQQFLIKNPDAGNIMVGTGGLKKLRFAFKGKGKSGSARVCYVDFAAFEKIYLIHVFSKEEKPNLSDAEKHAVKKIIGVLRTEAAKNRSEEYE</sequence>
<dbReference type="Proteomes" id="UP000671995">
    <property type="component" value="Chromosome"/>
</dbReference>
<dbReference type="InterPro" id="IPR009387">
    <property type="entry name" value="HigB-2"/>
</dbReference>
<reference evidence="1" key="1">
    <citation type="submission" date="2020-05" db="EMBL/GenBank/DDBJ databases">
        <authorList>
            <person name="Zeng H."/>
            <person name="Chan Y.K."/>
            <person name="Watt R.M."/>
        </authorList>
    </citation>
    <scope>NUCLEOTIDE SEQUENCE</scope>
    <source>
        <strain evidence="1">ATCC 700773</strain>
    </source>
</reference>
<evidence type="ECO:0000313" key="1">
    <source>
        <dbReference type="EMBL" id="QTQ11029.1"/>
    </source>
</evidence>
<name>A0A975EXY0_9SPIR</name>
<dbReference type="RefSeq" id="WP_210117824.1">
    <property type="nucleotide sequence ID" value="NZ_CP054257.1"/>
</dbReference>
<organism evidence="1 2">
    <name type="scientific">Treponema parvum</name>
    <dbReference type="NCBI Taxonomy" id="138851"/>
    <lineage>
        <taxon>Bacteria</taxon>
        <taxon>Pseudomonadati</taxon>
        <taxon>Spirochaetota</taxon>
        <taxon>Spirochaetia</taxon>
        <taxon>Spirochaetales</taxon>
        <taxon>Treponemataceae</taxon>
        <taxon>Treponema</taxon>
    </lineage>
</organism>
<dbReference type="PIRSF" id="PIRSF039032">
    <property type="entry name" value="HigB-2"/>
    <property type="match status" value="1"/>
</dbReference>